<dbReference type="InterPro" id="IPR020846">
    <property type="entry name" value="MFS_dom"/>
</dbReference>
<dbReference type="AlphaFoldDB" id="A0A9D1FWD7"/>
<protein>
    <submittedName>
        <fullName evidence="8">MFS transporter AraJ</fullName>
    </submittedName>
</protein>
<feature type="transmembrane region" description="Helical" evidence="6">
    <location>
        <begin position="7"/>
        <end position="29"/>
    </location>
</feature>
<evidence type="ECO:0000256" key="1">
    <source>
        <dbReference type="ARBA" id="ARBA00004651"/>
    </source>
</evidence>
<evidence type="ECO:0000256" key="3">
    <source>
        <dbReference type="ARBA" id="ARBA00022692"/>
    </source>
</evidence>
<evidence type="ECO:0000256" key="6">
    <source>
        <dbReference type="SAM" id="Phobius"/>
    </source>
</evidence>
<dbReference type="NCBIfam" id="NF007498">
    <property type="entry name" value="PRK10091.1"/>
    <property type="match status" value="1"/>
</dbReference>
<accession>A0A9D1FWD7</accession>
<evidence type="ECO:0000256" key="5">
    <source>
        <dbReference type="ARBA" id="ARBA00023136"/>
    </source>
</evidence>
<dbReference type="InterPro" id="IPR036259">
    <property type="entry name" value="MFS_trans_sf"/>
</dbReference>
<feature type="transmembrane region" description="Helical" evidence="6">
    <location>
        <begin position="293"/>
        <end position="316"/>
    </location>
</feature>
<name>A0A9D1FWD7_9BACT</name>
<gene>
    <name evidence="8" type="primary">araJ</name>
    <name evidence="8" type="ORF">IAD41_03490</name>
</gene>
<proteinExistence type="predicted"/>
<feature type="transmembrane region" description="Helical" evidence="6">
    <location>
        <begin position="235"/>
        <end position="256"/>
    </location>
</feature>
<evidence type="ECO:0000256" key="2">
    <source>
        <dbReference type="ARBA" id="ARBA00022475"/>
    </source>
</evidence>
<feature type="transmembrane region" description="Helical" evidence="6">
    <location>
        <begin position="93"/>
        <end position="118"/>
    </location>
</feature>
<organism evidence="8 9">
    <name type="scientific">Candidatus Scatenecus faecavium</name>
    <dbReference type="NCBI Taxonomy" id="2840915"/>
    <lineage>
        <taxon>Bacteria</taxon>
        <taxon>Candidatus Scatenecus</taxon>
    </lineage>
</organism>
<evidence type="ECO:0000256" key="4">
    <source>
        <dbReference type="ARBA" id="ARBA00022989"/>
    </source>
</evidence>
<feature type="transmembrane region" description="Helical" evidence="6">
    <location>
        <begin position="201"/>
        <end position="223"/>
    </location>
</feature>
<reference evidence="8" key="2">
    <citation type="journal article" date="2021" name="PeerJ">
        <title>Extensive microbial diversity within the chicken gut microbiome revealed by metagenomics and culture.</title>
        <authorList>
            <person name="Gilroy R."/>
            <person name="Ravi A."/>
            <person name="Getino M."/>
            <person name="Pursley I."/>
            <person name="Horton D.L."/>
            <person name="Alikhan N.F."/>
            <person name="Baker D."/>
            <person name="Gharbi K."/>
            <person name="Hall N."/>
            <person name="Watson M."/>
            <person name="Adriaenssens E.M."/>
            <person name="Foster-Nyarko E."/>
            <person name="Jarju S."/>
            <person name="Secka A."/>
            <person name="Antonio M."/>
            <person name="Oren A."/>
            <person name="Chaudhuri R.R."/>
            <person name="La Ragione R."/>
            <person name="Hildebrand F."/>
            <person name="Pallen M.J."/>
        </authorList>
    </citation>
    <scope>NUCLEOTIDE SEQUENCE</scope>
    <source>
        <strain evidence="8">CHK152-2994</strain>
    </source>
</reference>
<dbReference type="Proteomes" id="UP000824139">
    <property type="component" value="Unassembled WGS sequence"/>
</dbReference>
<keyword evidence="5 6" id="KW-0472">Membrane</keyword>
<dbReference type="CDD" id="cd17324">
    <property type="entry name" value="MFS_NepI_like"/>
    <property type="match status" value="1"/>
</dbReference>
<dbReference type="Pfam" id="PF07690">
    <property type="entry name" value="MFS_1"/>
    <property type="match status" value="1"/>
</dbReference>
<evidence type="ECO:0000259" key="7">
    <source>
        <dbReference type="PROSITE" id="PS50850"/>
    </source>
</evidence>
<dbReference type="Gene3D" id="1.20.1250.20">
    <property type="entry name" value="MFS general substrate transporter like domains"/>
    <property type="match status" value="2"/>
</dbReference>
<dbReference type="PROSITE" id="PS50850">
    <property type="entry name" value="MFS"/>
    <property type="match status" value="1"/>
</dbReference>
<sequence length="388" mass="41862">MRKTKCLLPLAMGTFGLGLTEFVMMGILPDTAKTFSISIPAAGHFISLYALGVVFGSILLVIFGRTKPLKNILIVLVSVFTVANLLAAFSPNYLSLCVLRFIAGLPHGAFFGVGAIVAEKLADNDKGNQAVATMVCGMTIANFVGIPFGTLISHNFSWRLTFLLIGLFGFLILYYVLKLIPKIKPLPDTGFRGQFKIFKSLAPWLLILAVIMGNGGIFCWYSYISPLLVNLSGILPKYVSFIMILAGAGMYIGNILGGKLSDKYAPSLVAGITQLVACISLIVIFFFGKNPFISIILMIFCTACLFAVSAPQQVLLIRNSKGGELLGASCSQISFNLGNALGAFIGGIPIAHGLTYNYTALPGSIFAFIGFAILFFFYKRYEECKSSY</sequence>
<comment type="subcellular location">
    <subcellularLocation>
        <location evidence="1">Cell membrane</location>
        <topology evidence="1">Multi-pass membrane protein</topology>
    </subcellularLocation>
</comment>
<evidence type="ECO:0000313" key="9">
    <source>
        <dbReference type="Proteomes" id="UP000824139"/>
    </source>
</evidence>
<keyword evidence="3 6" id="KW-0812">Transmembrane</keyword>
<feature type="transmembrane region" description="Helical" evidence="6">
    <location>
        <begin position="360"/>
        <end position="378"/>
    </location>
</feature>
<dbReference type="EMBL" id="DVJO01000077">
    <property type="protein sequence ID" value="HIS82651.1"/>
    <property type="molecule type" value="Genomic_DNA"/>
</dbReference>
<dbReference type="GO" id="GO:0005886">
    <property type="term" value="C:plasma membrane"/>
    <property type="evidence" value="ECO:0007669"/>
    <property type="project" value="UniProtKB-SubCell"/>
</dbReference>
<dbReference type="PANTHER" id="PTHR43124">
    <property type="entry name" value="PURINE EFFLUX PUMP PBUE"/>
    <property type="match status" value="1"/>
</dbReference>
<feature type="transmembrane region" description="Helical" evidence="6">
    <location>
        <begin position="158"/>
        <end position="180"/>
    </location>
</feature>
<feature type="transmembrane region" description="Helical" evidence="6">
    <location>
        <begin position="41"/>
        <end position="62"/>
    </location>
</feature>
<keyword evidence="2" id="KW-1003">Cell membrane</keyword>
<comment type="caution">
    <text evidence="8">The sequence shown here is derived from an EMBL/GenBank/DDBJ whole genome shotgun (WGS) entry which is preliminary data.</text>
</comment>
<dbReference type="GO" id="GO:0022857">
    <property type="term" value="F:transmembrane transporter activity"/>
    <property type="evidence" value="ECO:0007669"/>
    <property type="project" value="InterPro"/>
</dbReference>
<feature type="transmembrane region" description="Helical" evidence="6">
    <location>
        <begin position="337"/>
        <end position="354"/>
    </location>
</feature>
<dbReference type="PANTHER" id="PTHR43124:SF6">
    <property type="entry name" value="TRANSPORTER ARAJ-RELATED"/>
    <property type="match status" value="1"/>
</dbReference>
<evidence type="ECO:0000313" key="8">
    <source>
        <dbReference type="EMBL" id="HIS82651.1"/>
    </source>
</evidence>
<dbReference type="InterPro" id="IPR050189">
    <property type="entry name" value="MFS_Efflux_Transporters"/>
</dbReference>
<dbReference type="InterPro" id="IPR011701">
    <property type="entry name" value="MFS"/>
</dbReference>
<feature type="transmembrane region" description="Helical" evidence="6">
    <location>
        <begin position="130"/>
        <end position="152"/>
    </location>
</feature>
<keyword evidence="4 6" id="KW-1133">Transmembrane helix</keyword>
<feature type="domain" description="Major facilitator superfamily (MFS) profile" evidence="7">
    <location>
        <begin position="6"/>
        <end position="382"/>
    </location>
</feature>
<dbReference type="SUPFAM" id="SSF103473">
    <property type="entry name" value="MFS general substrate transporter"/>
    <property type="match status" value="1"/>
</dbReference>
<feature type="transmembrane region" description="Helical" evidence="6">
    <location>
        <begin position="69"/>
        <end position="87"/>
    </location>
</feature>
<feature type="transmembrane region" description="Helical" evidence="6">
    <location>
        <begin position="268"/>
        <end position="287"/>
    </location>
</feature>
<reference evidence="8" key="1">
    <citation type="submission" date="2020-10" db="EMBL/GenBank/DDBJ databases">
        <authorList>
            <person name="Gilroy R."/>
        </authorList>
    </citation>
    <scope>NUCLEOTIDE SEQUENCE</scope>
    <source>
        <strain evidence="8">CHK152-2994</strain>
    </source>
</reference>